<feature type="transmembrane region" description="Helical" evidence="7">
    <location>
        <begin position="299"/>
        <end position="320"/>
    </location>
</feature>
<feature type="transmembrane region" description="Helical" evidence="7">
    <location>
        <begin position="332"/>
        <end position="359"/>
    </location>
</feature>
<organism evidence="9 10">
    <name type="scientific">Amycolatopsis vancoresmycina DSM 44592</name>
    <dbReference type="NCBI Taxonomy" id="1292037"/>
    <lineage>
        <taxon>Bacteria</taxon>
        <taxon>Bacillati</taxon>
        <taxon>Actinomycetota</taxon>
        <taxon>Actinomycetes</taxon>
        <taxon>Pseudonocardiales</taxon>
        <taxon>Pseudonocardiaceae</taxon>
        <taxon>Amycolatopsis</taxon>
    </lineage>
</organism>
<comment type="caution">
    <text evidence="9">The sequence shown here is derived from an EMBL/GenBank/DDBJ whole genome shotgun (WGS) entry which is preliminary data.</text>
</comment>
<dbReference type="Proteomes" id="UP000014139">
    <property type="component" value="Unassembled WGS sequence"/>
</dbReference>
<evidence type="ECO:0000256" key="1">
    <source>
        <dbReference type="ARBA" id="ARBA00004651"/>
    </source>
</evidence>
<protein>
    <submittedName>
        <fullName evidence="9">Major facilitator superfamily permease</fullName>
    </submittedName>
</protein>
<dbReference type="PATRIC" id="fig|1292037.4.peg.6851"/>
<evidence type="ECO:0000256" key="6">
    <source>
        <dbReference type="ARBA" id="ARBA00023136"/>
    </source>
</evidence>
<evidence type="ECO:0000259" key="8">
    <source>
        <dbReference type="PROSITE" id="PS50850"/>
    </source>
</evidence>
<proteinExistence type="predicted"/>
<keyword evidence="3" id="KW-1003">Cell membrane</keyword>
<feature type="transmembrane region" description="Helical" evidence="7">
    <location>
        <begin position="160"/>
        <end position="184"/>
    </location>
</feature>
<evidence type="ECO:0000256" key="7">
    <source>
        <dbReference type="SAM" id="Phobius"/>
    </source>
</evidence>
<dbReference type="OrthoDB" id="4142989at2"/>
<gene>
    <name evidence="9" type="ORF">H480_36463</name>
</gene>
<dbReference type="PRINTS" id="PR01035">
    <property type="entry name" value="TCRTETA"/>
</dbReference>
<evidence type="ECO:0000256" key="5">
    <source>
        <dbReference type="ARBA" id="ARBA00022989"/>
    </source>
</evidence>
<feature type="transmembrane region" description="Helical" evidence="7">
    <location>
        <begin position="205"/>
        <end position="229"/>
    </location>
</feature>
<sequence length="399" mass="40753">MTAPRQSGIGALLLSAAMMNVAYTMLVPLVPELTGRFQMSALEVAAAFSGFALAKALAQPIGGILVDRTSRPQLIGFAGLTLTAATVVGLAFATAGWQVLSWRLAWGVAEGITMPVLYQLASSLGGSSRFGTARVMGWFGGCCTAGMVLGPAVVGLLHPFLGFTGVFLAGAAVTLTGGLLLLGLRAAPEPVAPPPPVPADRGRAVRTLVLLVGLFAVVDLVNNALFAALEPVLPLHLDDVTGNGVAYTSLLYTAGLAVFMTVAMTCARFVESRPLLVISAYAFGAEAIGLTAVGLFDGVVAMCAGLLLFMTAQPVLYLVARQGVNLVPRHQLGRAFGAFGLVSDIGFILGPVLGAVAYAGLGTPAFLVMAVVAAGSAVGVALLRTLPGRLLPTREPVDA</sequence>
<accession>R1FVX5</accession>
<dbReference type="Gene3D" id="1.20.1250.20">
    <property type="entry name" value="MFS general substrate transporter like domains"/>
    <property type="match status" value="2"/>
</dbReference>
<feature type="domain" description="Major facilitator superfamily (MFS) profile" evidence="8">
    <location>
        <begin position="8"/>
        <end position="388"/>
    </location>
</feature>
<keyword evidence="10" id="KW-1185">Reference proteome</keyword>
<dbReference type="GO" id="GO:0022857">
    <property type="term" value="F:transmembrane transporter activity"/>
    <property type="evidence" value="ECO:0007669"/>
    <property type="project" value="InterPro"/>
</dbReference>
<keyword evidence="4 7" id="KW-0812">Transmembrane</keyword>
<dbReference type="EMBL" id="AOUO01000609">
    <property type="protein sequence ID" value="EOD63538.1"/>
    <property type="molecule type" value="Genomic_DNA"/>
</dbReference>
<reference evidence="9 10" key="1">
    <citation type="submission" date="2013-02" db="EMBL/GenBank/DDBJ databases">
        <title>Draft genome sequence of Amycolatopsis vancoresmycina strain DSM 44592T.</title>
        <authorList>
            <person name="Kumar S."/>
            <person name="Kaur N."/>
            <person name="Kaur C."/>
            <person name="Raghava G.P.S."/>
            <person name="Mayilraj S."/>
        </authorList>
    </citation>
    <scope>NUCLEOTIDE SEQUENCE [LARGE SCALE GENOMIC DNA]</scope>
    <source>
        <strain evidence="9 10">DSM 44592</strain>
    </source>
</reference>
<dbReference type="PANTHER" id="PTHR23517:SF3">
    <property type="entry name" value="INTEGRAL MEMBRANE TRANSPORT PROTEIN"/>
    <property type="match status" value="1"/>
</dbReference>
<dbReference type="InterPro" id="IPR050171">
    <property type="entry name" value="MFS_Transporters"/>
</dbReference>
<keyword evidence="5 7" id="KW-1133">Transmembrane helix</keyword>
<feature type="transmembrane region" description="Helical" evidence="7">
    <location>
        <begin position="12"/>
        <end position="31"/>
    </location>
</feature>
<dbReference type="InterPro" id="IPR011701">
    <property type="entry name" value="MFS"/>
</dbReference>
<feature type="transmembrane region" description="Helical" evidence="7">
    <location>
        <begin position="74"/>
        <end position="97"/>
    </location>
</feature>
<feature type="transmembrane region" description="Helical" evidence="7">
    <location>
        <begin position="103"/>
        <end position="121"/>
    </location>
</feature>
<feature type="transmembrane region" description="Helical" evidence="7">
    <location>
        <begin position="274"/>
        <end position="293"/>
    </location>
</feature>
<dbReference type="InterPro" id="IPR036259">
    <property type="entry name" value="MFS_trans_sf"/>
</dbReference>
<dbReference type="InterPro" id="IPR001958">
    <property type="entry name" value="Tet-R_TetA/multi-R_MdtG-like"/>
</dbReference>
<dbReference type="SUPFAM" id="SSF103473">
    <property type="entry name" value="MFS general substrate transporter"/>
    <property type="match status" value="1"/>
</dbReference>
<feature type="transmembrane region" description="Helical" evidence="7">
    <location>
        <begin position="249"/>
        <end position="267"/>
    </location>
</feature>
<evidence type="ECO:0000256" key="2">
    <source>
        <dbReference type="ARBA" id="ARBA00022448"/>
    </source>
</evidence>
<feature type="transmembrane region" description="Helical" evidence="7">
    <location>
        <begin position="365"/>
        <end position="386"/>
    </location>
</feature>
<dbReference type="RefSeq" id="WP_004559779.1">
    <property type="nucleotide sequence ID" value="NZ_AOUO01000609.1"/>
</dbReference>
<evidence type="ECO:0000313" key="10">
    <source>
        <dbReference type="Proteomes" id="UP000014139"/>
    </source>
</evidence>
<evidence type="ECO:0000256" key="3">
    <source>
        <dbReference type="ARBA" id="ARBA00022475"/>
    </source>
</evidence>
<feature type="transmembrane region" description="Helical" evidence="7">
    <location>
        <begin position="133"/>
        <end position="154"/>
    </location>
</feature>
<keyword evidence="2" id="KW-0813">Transport</keyword>
<comment type="subcellular location">
    <subcellularLocation>
        <location evidence="1">Cell membrane</location>
        <topology evidence="1">Multi-pass membrane protein</topology>
    </subcellularLocation>
</comment>
<dbReference type="Pfam" id="PF07690">
    <property type="entry name" value="MFS_1"/>
    <property type="match status" value="1"/>
</dbReference>
<evidence type="ECO:0000256" key="4">
    <source>
        <dbReference type="ARBA" id="ARBA00022692"/>
    </source>
</evidence>
<keyword evidence="6 7" id="KW-0472">Membrane</keyword>
<dbReference type="InterPro" id="IPR020846">
    <property type="entry name" value="MFS_dom"/>
</dbReference>
<dbReference type="GO" id="GO:0005886">
    <property type="term" value="C:plasma membrane"/>
    <property type="evidence" value="ECO:0007669"/>
    <property type="project" value="UniProtKB-SubCell"/>
</dbReference>
<dbReference type="AlphaFoldDB" id="R1FVX5"/>
<dbReference type="PROSITE" id="PS50850">
    <property type="entry name" value="MFS"/>
    <property type="match status" value="1"/>
</dbReference>
<evidence type="ECO:0000313" key="9">
    <source>
        <dbReference type="EMBL" id="EOD63538.1"/>
    </source>
</evidence>
<dbReference type="PANTHER" id="PTHR23517">
    <property type="entry name" value="RESISTANCE PROTEIN MDTM, PUTATIVE-RELATED-RELATED"/>
    <property type="match status" value="1"/>
</dbReference>
<name>R1FVX5_9PSEU</name>
<dbReference type="eggNOG" id="COG2814">
    <property type="taxonomic scope" value="Bacteria"/>
</dbReference>